<protein>
    <recommendedName>
        <fullName evidence="4">SH3 domain-containing protein</fullName>
    </recommendedName>
</protein>
<dbReference type="PROSITE" id="PS51257">
    <property type="entry name" value="PROKAR_LIPOPROTEIN"/>
    <property type="match status" value="1"/>
</dbReference>
<evidence type="ECO:0008006" key="4">
    <source>
        <dbReference type="Google" id="ProtNLM"/>
    </source>
</evidence>
<name>A0A7W6DNE2_9SPHN</name>
<evidence type="ECO:0000313" key="3">
    <source>
        <dbReference type="Proteomes" id="UP000552757"/>
    </source>
</evidence>
<dbReference type="Proteomes" id="UP000552757">
    <property type="component" value="Unassembled WGS sequence"/>
</dbReference>
<feature type="region of interest" description="Disordered" evidence="1">
    <location>
        <begin position="32"/>
        <end position="54"/>
    </location>
</feature>
<dbReference type="AlphaFoldDB" id="A0A7W6DNE2"/>
<feature type="compositionally biased region" description="Basic and acidic residues" evidence="1">
    <location>
        <begin position="33"/>
        <end position="43"/>
    </location>
</feature>
<organism evidence="2 3">
    <name type="scientific">Sphingobium fontiphilum</name>
    <dbReference type="NCBI Taxonomy" id="944425"/>
    <lineage>
        <taxon>Bacteria</taxon>
        <taxon>Pseudomonadati</taxon>
        <taxon>Pseudomonadota</taxon>
        <taxon>Alphaproteobacteria</taxon>
        <taxon>Sphingomonadales</taxon>
        <taxon>Sphingomonadaceae</taxon>
        <taxon>Sphingobium</taxon>
    </lineage>
</organism>
<gene>
    <name evidence="2" type="ORF">GGR44_001858</name>
</gene>
<evidence type="ECO:0000313" key="2">
    <source>
        <dbReference type="EMBL" id="MBB3982199.1"/>
    </source>
</evidence>
<evidence type="ECO:0000256" key="1">
    <source>
        <dbReference type="SAM" id="MobiDB-lite"/>
    </source>
</evidence>
<dbReference type="RefSeq" id="WP_183955241.1">
    <property type="nucleotide sequence ID" value="NZ_JACIEB010000003.1"/>
</dbReference>
<proteinExistence type="predicted"/>
<comment type="caution">
    <text evidence="2">The sequence shown here is derived from an EMBL/GenBank/DDBJ whole genome shotgun (WGS) entry which is preliminary data.</text>
</comment>
<keyword evidence="3" id="KW-1185">Reference proteome</keyword>
<dbReference type="EMBL" id="JACIEB010000003">
    <property type="protein sequence ID" value="MBB3982199.1"/>
    <property type="molecule type" value="Genomic_DNA"/>
</dbReference>
<accession>A0A7W6DNE2</accession>
<sequence>MRYALPLLLLFAVGCSDRREVADELPNSALAEAAREEVPESRMEQPLARPVTIGEDGPRLDACGALGRVVQAGASGLALRAAPFADAREVERLQNGDRAYVCTRSIDQKWLGVVVQPAPVTPVTNEAGNETGGEPVDCGVSSPVERKAAYDGPCVSGWVSSAYIRLIAF</sequence>
<reference evidence="2 3" key="1">
    <citation type="submission" date="2020-08" db="EMBL/GenBank/DDBJ databases">
        <title>Genomic Encyclopedia of Type Strains, Phase IV (KMG-IV): sequencing the most valuable type-strain genomes for metagenomic binning, comparative biology and taxonomic classification.</title>
        <authorList>
            <person name="Goeker M."/>
        </authorList>
    </citation>
    <scope>NUCLEOTIDE SEQUENCE [LARGE SCALE GENOMIC DNA]</scope>
    <source>
        <strain evidence="2 3">DSM 29348</strain>
    </source>
</reference>